<dbReference type="OrthoDB" id="7250010at2"/>
<accession>A0A1V2H519</accession>
<dbReference type="EMBL" id="MLCO01000050">
    <property type="protein sequence ID" value="ONG56156.1"/>
    <property type="molecule type" value="Genomic_DNA"/>
</dbReference>
<evidence type="ECO:0000256" key="2">
    <source>
        <dbReference type="ARBA" id="ARBA00023239"/>
    </source>
</evidence>
<dbReference type="Proteomes" id="UP000188879">
    <property type="component" value="Unassembled WGS sequence"/>
</dbReference>
<dbReference type="CDD" id="cd00408">
    <property type="entry name" value="DHDPS-like"/>
    <property type="match status" value="1"/>
</dbReference>
<proteinExistence type="inferred from homology"/>
<evidence type="ECO:0000313" key="5">
    <source>
        <dbReference type="EMBL" id="ONG56156.1"/>
    </source>
</evidence>
<dbReference type="SUPFAM" id="SSF51569">
    <property type="entry name" value="Aldolase"/>
    <property type="match status" value="1"/>
</dbReference>
<keyword evidence="6" id="KW-1185">Reference proteome</keyword>
<organism evidence="5 6">
    <name type="scientific">Teichococcus deserti</name>
    <dbReference type="NCBI Taxonomy" id="1817963"/>
    <lineage>
        <taxon>Bacteria</taxon>
        <taxon>Pseudomonadati</taxon>
        <taxon>Pseudomonadota</taxon>
        <taxon>Alphaproteobacteria</taxon>
        <taxon>Acetobacterales</taxon>
        <taxon>Roseomonadaceae</taxon>
        <taxon>Roseomonas</taxon>
    </lineage>
</organism>
<reference evidence="5 6" key="1">
    <citation type="submission" date="2016-10" db="EMBL/GenBank/DDBJ databases">
        <title>Draft Genome sequence of Roseomonas sp. strain M3.</title>
        <authorList>
            <person name="Subhash Y."/>
            <person name="Lee S."/>
        </authorList>
    </citation>
    <scope>NUCLEOTIDE SEQUENCE [LARGE SCALE GENOMIC DNA]</scope>
    <source>
        <strain evidence="5 6">M3</strain>
    </source>
</reference>
<dbReference type="Pfam" id="PF00701">
    <property type="entry name" value="DHDPS"/>
    <property type="match status" value="1"/>
</dbReference>
<keyword evidence="2 3" id="KW-0456">Lyase</keyword>
<dbReference type="PANTHER" id="PTHR12128">
    <property type="entry name" value="DIHYDRODIPICOLINATE SYNTHASE"/>
    <property type="match status" value="1"/>
</dbReference>
<dbReference type="SMART" id="SM01130">
    <property type="entry name" value="DHDPS"/>
    <property type="match status" value="1"/>
</dbReference>
<dbReference type="InterPro" id="IPR002220">
    <property type="entry name" value="DapA-like"/>
</dbReference>
<evidence type="ECO:0000313" key="6">
    <source>
        <dbReference type="Proteomes" id="UP000188879"/>
    </source>
</evidence>
<sequence>MLHEIQGSHIIAQTPFDDRGAVDAASIDSLVAFYLKHGADGFVVGGVSGEGGKLTAAEAELVTRRFIAGAAGKPVIVGVSNPGTAQLAQLTAQAMDLGAAGVMIAPPAGLRTEEELLSYFATVFGLIGDVPVVLQDFPGSTGVWMSVPSILKLIEAHPQIQVVKQEDLPSLEKISRLRAGGGRRVAILTGNNGLYLPQELGRGIDGPMAGFSHPEMLSGVWRLHQKGEVEAAHDLFDCYLPLLNYEAQGFWGVAARKEVLRRRGAIRHATMRQPGPKLTARHQAELDLLVRRVERAVAARG</sequence>
<dbReference type="RefSeq" id="WP_076956572.1">
    <property type="nucleotide sequence ID" value="NZ_MLCO01000050.1"/>
</dbReference>
<dbReference type="PANTHER" id="PTHR12128:SF66">
    <property type="entry name" value="4-HYDROXY-2-OXOGLUTARATE ALDOLASE, MITOCHONDRIAL"/>
    <property type="match status" value="1"/>
</dbReference>
<dbReference type="GO" id="GO:0005829">
    <property type="term" value="C:cytosol"/>
    <property type="evidence" value="ECO:0007669"/>
    <property type="project" value="TreeGrafter"/>
</dbReference>
<dbReference type="InterPro" id="IPR013785">
    <property type="entry name" value="Aldolase_TIM"/>
</dbReference>
<dbReference type="PIRSF" id="PIRSF001365">
    <property type="entry name" value="DHDPS"/>
    <property type="match status" value="1"/>
</dbReference>
<dbReference type="Gene3D" id="3.20.20.70">
    <property type="entry name" value="Aldolase class I"/>
    <property type="match status" value="1"/>
</dbReference>
<evidence type="ECO:0000256" key="4">
    <source>
        <dbReference type="PIRSR" id="PIRSR001365-2"/>
    </source>
</evidence>
<protein>
    <submittedName>
        <fullName evidence="5">Dihydrodipicolinate synthase family protein</fullName>
    </submittedName>
</protein>
<name>A0A1V2H519_9PROT</name>
<gene>
    <name evidence="5" type="ORF">BKE38_06520</name>
</gene>
<evidence type="ECO:0000256" key="1">
    <source>
        <dbReference type="ARBA" id="ARBA00007592"/>
    </source>
</evidence>
<feature type="binding site" evidence="4">
    <location>
        <position position="208"/>
    </location>
    <ligand>
        <name>pyruvate</name>
        <dbReference type="ChEBI" id="CHEBI:15361"/>
    </ligand>
</feature>
<dbReference type="PRINTS" id="PR00146">
    <property type="entry name" value="DHPICSNTHASE"/>
</dbReference>
<dbReference type="GO" id="GO:0008840">
    <property type="term" value="F:4-hydroxy-tetrahydrodipicolinate synthase activity"/>
    <property type="evidence" value="ECO:0007669"/>
    <property type="project" value="TreeGrafter"/>
</dbReference>
<dbReference type="AlphaFoldDB" id="A0A1V2H519"/>
<evidence type="ECO:0000256" key="3">
    <source>
        <dbReference type="PIRNR" id="PIRNR001365"/>
    </source>
</evidence>
<comment type="similarity">
    <text evidence="1 3">Belongs to the DapA family.</text>
</comment>
<comment type="caution">
    <text evidence="5">The sequence shown here is derived from an EMBL/GenBank/DDBJ whole genome shotgun (WGS) entry which is preliminary data.</text>
</comment>